<dbReference type="InterPro" id="IPR005844">
    <property type="entry name" value="A-D-PHexomutase_a/b/a-I"/>
</dbReference>
<comment type="caution">
    <text evidence="12">The sequence shown here is derived from an EMBL/GenBank/DDBJ whole genome shotgun (WGS) entry which is preliminary data.</text>
</comment>
<name>A0A1G2FS61_9BACT</name>
<dbReference type="InterPro" id="IPR005843">
    <property type="entry name" value="A-D-PHexomutase_C"/>
</dbReference>
<keyword evidence="4 7" id="KW-0479">Metal-binding</keyword>
<evidence type="ECO:0000256" key="3">
    <source>
        <dbReference type="ARBA" id="ARBA00022553"/>
    </source>
</evidence>
<feature type="domain" description="Alpha-D-phosphohexomutase alpha/beta/alpha" evidence="9">
    <location>
        <begin position="8"/>
        <end position="136"/>
    </location>
</feature>
<dbReference type="GO" id="GO:0005975">
    <property type="term" value="P:carbohydrate metabolic process"/>
    <property type="evidence" value="ECO:0007669"/>
    <property type="project" value="InterPro"/>
</dbReference>
<dbReference type="SUPFAM" id="SSF53738">
    <property type="entry name" value="Phosphoglucomutase, first 3 domains"/>
    <property type="match status" value="3"/>
</dbReference>
<dbReference type="InterPro" id="IPR005845">
    <property type="entry name" value="A-D-PHexomutase_a/b/a-II"/>
</dbReference>
<keyword evidence="3" id="KW-0597">Phosphoprotein</keyword>
<gene>
    <name evidence="12" type="ORF">A3B04_01590</name>
</gene>
<evidence type="ECO:0000313" key="13">
    <source>
        <dbReference type="Proteomes" id="UP000177126"/>
    </source>
</evidence>
<keyword evidence="5 7" id="KW-0460">Magnesium</keyword>
<dbReference type="PRINTS" id="PR00509">
    <property type="entry name" value="PGMPMM"/>
</dbReference>
<dbReference type="Pfam" id="PF02879">
    <property type="entry name" value="PGM_PMM_II"/>
    <property type="match status" value="1"/>
</dbReference>
<feature type="domain" description="Alpha-D-phosphohexomutase C-terminal" evidence="8">
    <location>
        <begin position="378"/>
        <end position="444"/>
    </location>
</feature>
<dbReference type="InterPro" id="IPR005846">
    <property type="entry name" value="A-D-PHexomutase_a/b/a-III"/>
</dbReference>
<evidence type="ECO:0000313" key="12">
    <source>
        <dbReference type="EMBL" id="OGZ40480.1"/>
    </source>
</evidence>
<dbReference type="Pfam" id="PF00408">
    <property type="entry name" value="PGM_PMM_IV"/>
    <property type="match status" value="1"/>
</dbReference>
<dbReference type="Gene3D" id="3.40.120.10">
    <property type="entry name" value="Alpha-D-Glucose-1,6-Bisphosphate, subunit A, domain 3"/>
    <property type="match status" value="3"/>
</dbReference>
<evidence type="ECO:0000259" key="9">
    <source>
        <dbReference type="Pfam" id="PF02878"/>
    </source>
</evidence>
<evidence type="ECO:0000256" key="6">
    <source>
        <dbReference type="ARBA" id="ARBA00023235"/>
    </source>
</evidence>
<sequence length="452" mass="50216">MSNINPSIFKAYDIRGVYPDEINEDAAYKIGQAFVKFLENEGKIGNRQIIVGRDARESSPNLFEALTQGLLSQGVDVIDIGEVSTPLFYWALIKEGVAGGIMITASHNPGQYNGFKICSAGSISIGAENGLFKIRDLAGREDSGLLATPGKMTQKDLLADHINFISQKFNVKNLKPLKIIIDCGNGMAGPEISEIIKKLALQAEVLYAEPDGKFPNHEANPSKEETLAVLKNKVLSGKADLGIAFDGDADRIAFVDEKGETVRGDFVGALIALELLRKDPGQKVFYEVRTSKIVPEIIASAGGVAVLGRPGHSLIKQQMRKEDILFGGELSGHYFYKELGFIESTLFTMLEVLYILSSREKPFSAQTARFKKYFASGEINFKVREPDKILMDIEQKYKNAQIKKIDGLTVIYADWWFNLRRSNTEPLIRLNLEADTRELMEEKKRELSILII</sequence>
<feature type="domain" description="Alpha-D-phosphohexomutase alpha/beta/alpha" evidence="10">
    <location>
        <begin position="160"/>
        <end position="259"/>
    </location>
</feature>
<dbReference type="InterPro" id="IPR036900">
    <property type="entry name" value="A-D-PHexomutase_C_sf"/>
</dbReference>
<dbReference type="InterPro" id="IPR016055">
    <property type="entry name" value="A-D-PHexomutase_a/b/a-I/II/III"/>
</dbReference>
<dbReference type="GO" id="GO:0016868">
    <property type="term" value="F:intramolecular phosphotransferase activity"/>
    <property type="evidence" value="ECO:0007669"/>
    <property type="project" value="InterPro"/>
</dbReference>
<evidence type="ECO:0000256" key="4">
    <source>
        <dbReference type="ARBA" id="ARBA00022723"/>
    </source>
</evidence>
<dbReference type="AlphaFoldDB" id="A0A1G2FS61"/>
<reference evidence="12 13" key="1">
    <citation type="journal article" date="2016" name="Nat. Commun.">
        <title>Thousands of microbial genomes shed light on interconnected biogeochemical processes in an aquifer system.</title>
        <authorList>
            <person name="Anantharaman K."/>
            <person name="Brown C.T."/>
            <person name="Hug L.A."/>
            <person name="Sharon I."/>
            <person name="Castelle C.J."/>
            <person name="Probst A.J."/>
            <person name="Thomas B.C."/>
            <person name="Singh A."/>
            <person name="Wilkins M.J."/>
            <person name="Karaoz U."/>
            <person name="Brodie E.L."/>
            <person name="Williams K.H."/>
            <person name="Hubbard S.S."/>
            <person name="Banfield J.F."/>
        </authorList>
    </citation>
    <scope>NUCLEOTIDE SEQUENCE [LARGE SCALE GENOMIC DNA]</scope>
</reference>
<dbReference type="CDD" id="cd03089">
    <property type="entry name" value="PMM_PGM"/>
    <property type="match status" value="1"/>
</dbReference>
<evidence type="ECO:0000256" key="1">
    <source>
        <dbReference type="ARBA" id="ARBA00001946"/>
    </source>
</evidence>
<accession>A0A1G2FS61</accession>
<dbReference type="Gene3D" id="3.30.310.50">
    <property type="entry name" value="Alpha-D-phosphohexomutase, C-terminal domain"/>
    <property type="match status" value="1"/>
</dbReference>
<proteinExistence type="inferred from homology"/>
<dbReference type="PANTHER" id="PTHR43771">
    <property type="entry name" value="PHOSPHOMANNOMUTASE"/>
    <property type="match status" value="1"/>
</dbReference>
<evidence type="ECO:0000256" key="7">
    <source>
        <dbReference type="RuleBase" id="RU004326"/>
    </source>
</evidence>
<dbReference type="InterPro" id="IPR005841">
    <property type="entry name" value="Alpha-D-phosphohexomutase_SF"/>
</dbReference>
<evidence type="ECO:0008006" key="14">
    <source>
        <dbReference type="Google" id="ProtNLM"/>
    </source>
</evidence>
<dbReference type="Pfam" id="PF02880">
    <property type="entry name" value="PGM_PMM_III"/>
    <property type="match status" value="1"/>
</dbReference>
<evidence type="ECO:0000259" key="8">
    <source>
        <dbReference type="Pfam" id="PF00408"/>
    </source>
</evidence>
<dbReference type="PANTHER" id="PTHR43771:SF1">
    <property type="entry name" value="PHOSPHOMANNOMUTASE"/>
    <property type="match status" value="1"/>
</dbReference>
<dbReference type="InterPro" id="IPR016066">
    <property type="entry name" value="A-D-PHexomutase_CS"/>
</dbReference>
<dbReference type="EMBL" id="MHNF01000031">
    <property type="protein sequence ID" value="OGZ40480.1"/>
    <property type="molecule type" value="Genomic_DNA"/>
</dbReference>
<protein>
    <recommendedName>
        <fullName evidence="14">Phosphomannomutase/phosphoglucomutase</fullName>
    </recommendedName>
</protein>
<comment type="cofactor">
    <cofactor evidence="1">
        <name>Mg(2+)</name>
        <dbReference type="ChEBI" id="CHEBI:18420"/>
    </cofactor>
</comment>
<dbReference type="GO" id="GO:0000287">
    <property type="term" value="F:magnesium ion binding"/>
    <property type="evidence" value="ECO:0007669"/>
    <property type="project" value="InterPro"/>
</dbReference>
<evidence type="ECO:0000259" key="10">
    <source>
        <dbReference type="Pfam" id="PF02879"/>
    </source>
</evidence>
<dbReference type="Proteomes" id="UP000177126">
    <property type="component" value="Unassembled WGS sequence"/>
</dbReference>
<evidence type="ECO:0000256" key="2">
    <source>
        <dbReference type="ARBA" id="ARBA00010231"/>
    </source>
</evidence>
<feature type="domain" description="Alpha-D-phosphohexomutase alpha/beta/alpha" evidence="11">
    <location>
        <begin position="264"/>
        <end position="373"/>
    </location>
</feature>
<dbReference type="Pfam" id="PF02878">
    <property type="entry name" value="PGM_PMM_I"/>
    <property type="match status" value="1"/>
</dbReference>
<dbReference type="SUPFAM" id="SSF55957">
    <property type="entry name" value="Phosphoglucomutase, C-terminal domain"/>
    <property type="match status" value="1"/>
</dbReference>
<evidence type="ECO:0000256" key="5">
    <source>
        <dbReference type="ARBA" id="ARBA00022842"/>
    </source>
</evidence>
<dbReference type="PROSITE" id="PS00710">
    <property type="entry name" value="PGM_PMM"/>
    <property type="match status" value="1"/>
</dbReference>
<organism evidence="12 13">
    <name type="scientific">Candidatus Portnoybacteria bacterium RIFCSPLOWO2_02_FULL_39_11</name>
    <dbReference type="NCBI Taxonomy" id="1802001"/>
    <lineage>
        <taxon>Bacteria</taxon>
        <taxon>Candidatus Portnoyibacteriota</taxon>
    </lineage>
</organism>
<keyword evidence="6" id="KW-0413">Isomerase</keyword>
<evidence type="ECO:0000259" key="11">
    <source>
        <dbReference type="Pfam" id="PF02880"/>
    </source>
</evidence>
<comment type="similarity">
    <text evidence="2 7">Belongs to the phosphohexose mutase family.</text>
</comment>